<evidence type="ECO:0000313" key="9">
    <source>
        <dbReference type="Proteomes" id="UP001265746"/>
    </source>
</evidence>
<evidence type="ECO:0000256" key="5">
    <source>
        <dbReference type="ARBA" id="ARBA00038359"/>
    </source>
</evidence>
<keyword evidence="4 6" id="KW-0472">Membrane</keyword>
<organism evidence="8 9">
    <name type="scientific">Phomopsis amygdali</name>
    <name type="common">Fusicoccum amygdali</name>
    <dbReference type="NCBI Taxonomy" id="1214568"/>
    <lineage>
        <taxon>Eukaryota</taxon>
        <taxon>Fungi</taxon>
        <taxon>Dikarya</taxon>
        <taxon>Ascomycota</taxon>
        <taxon>Pezizomycotina</taxon>
        <taxon>Sordariomycetes</taxon>
        <taxon>Sordariomycetidae</taxon>
        <taxon>Diaporthales</taxon>
        <taxon>Diaporthaceae</taxon>
        <taxon>Diaporthe</taxon>
    </lineage>
</organism>
<evidence type="ECO:0000256" key="4">
    <source>
        <dbReference type="ARBA" id="ARBA00023136"/>
    </source>
</evidence>
<evidence type="ECO:0000256" key="1">
    <source>
        <dbReference type="ARBA" id="ARBA00004141"/>
    </source>
</evidence>
<name>A0AAD9WA74_PHOAM</name>
<keyword evidence="3 6" id="KW-1133">Transmembrane helix</keyword>
<reference evidence="8" key="1">
    <citation type="submission" date="2023-06" db="EMBL/GenBank/DDBJ databases">
        <authorList>
            <person name="Noh H."/>
        </authorList>
    </citation>
    <scope>NUCLEOTIDE SEQUENCE</scope>
    <source>
        <strain evidence="8">DUCC20226</strain>
    </source>
</reference>
<sequence length="285" mass="32066">MIFPVERPDQRALISCAVIFSILPTIAVGLRLLAKRMSNRKRDLSDYLMIAACINVVGYQALNISLVILGSFLICQPLAYNWDQTIDGHCGSSITLWMCHGVLNIVTDLIVLLLPMPYIYSLELALYKKLVLMFTFSLGLFVAIISAIRLYSILHVDMTDVTYTILMPILWSALEPCLAITLACIPLLRPLLGGRYTPTGTAKLGPPTMKSRNVTQKQKRRLNRLEHEDEHCITGLAEDRSPLRPESFRYAVMSRHSTIDTKTDSDIELGAISIKRDWRVEKTEG</sequence>
<dbReference type="EMBL" id="JAUJFL010000001">
    <property type="protein sequence ID" value="KAK2613999.1"/>
    <property type="molecule type" value="Genomic_DNA"/>
</dbReference>
<dbReference type="Proteomes" id="UP001265746">
    <property type="component" value="Unassembled WGS sequence"/>
</dbReference>
<keyword evidence="9" id="KW-1185">Reference proteome</keyword>
<dbReference type="InterPro" id="IPR052337">
    <property type="entry name" value="SAT4-like"/>
</dbReference>
<accession>A0AAD9WA74</accession>
<gene>
    <name evidence="8" type="ORF">N8I77_000861</name>
</gene>
<dbReference type="InterPro" id="IPR049326">
    <property type="entry name" value="Rhodopsin_dom_fungi"/>
</dbReference>
<dbReference type="PANTHER" id="PTHR33048:SF57">
    <property type="entry name" value="INTEGRAL MEMBRANE PROTEIN-RELATED"/>
    <property type="match status" value="1"/>
</dbReference>
<comment type="caution">
    <text evidence="8">The sequence shown here is derived from an EMBL/GenBank/DDBJ whole genome shotgun (WGS) entry which is preliminary data.</text>
</comment>
<comment type="subcellular location">
    <subcellularLocation>
        <location evidence="1">Membrane</location>
        <topology evidence="1">Multi-pass membrane protein</topology>
    </subcellularLocation>
</comment>
<feature type="domain" description="Rhodopsin" evidence="7">
    <location>
        <begin position="52"/>
        <end position="192"/>
    </location>
</feature>
<evidence type="ECO:0000313" key="8">
    <source>
        <dbReference type="EMBL" id="KAK2613999.1"/>
    </source>
</evidence>
<dbReference type="Pfam" id="PF20684">
    <property type="entry name" value="Fung_rhodopsin"/>
    <property type="match status" value="1"/>
</dbReference>
<proteinExistence type="inferred from homology"/>
<dbReference type="AlphaFoldDB" id="A0AAD9WA74"/>
<feature type="transmembrane region" description="Helical" evidence="6">
    <location>
        <begin position="94"/>
        <end position="118"/>
    </location>
</feature>
<protein>
    <recommendedName>
        <fullName evidence="7">Rhodopsin domain-containing protein</fullName>
    </recommendedName>
</protein>
<feature type="transmembrane region" description="Helical" evidence="6">
    <location>
        <begin position="165"/>
        <end position="188"/>
    </location>
</feature>
<feature type="transmembrane region" description="Helical" evidence="6">
    <location>
        <begin position="130"/>
        <end position="153"/>
    </location>
</feature>
<feature type="transmembrane region" description="Helical" evidence="6">
    <location>
        <begin position="46"/>
        <end position="74"/>
    </location>
</feature>
<evidence type="ECO:0000256" key="6">
    <source>
        <dbReference type="SAM" id="Phobius"/>
    </source>
</evidence>
<keyword evidence="2 6" id="KW-0812">Transmembrane</keyword>
<dbReference type="PANTHER" id="PTHR33048">
    <property type="entry name" value="PTH11-LIKE INTEGRAL MEMBRANE PROTEIN (AFU_ORTHOLOGUE AFUA_5G11245)"/>
    <property type="match status" value="1"/>
</dbReference>
<evidence type="ECO:0000256" key="2">
    <source>
        <dbReference type="ARBA" id="ARBA00022692"/>
    </source>
</evidence>
<feature type="transmembrane region" description="Helical" evidence="6">
    <location>
        <begin position="12"/>
        <end position="34"/>
    </location>
</feature>
<evidence type="ECO:0000259" key="7">
    <source>
        <dbReference type="Pfam" id="PF20684"/>
    </source>
</evidence>
<dbReference type="GO" id="GO:0016020">
    <property type="term" value="C:membrane"/>
    <property type="evidence" value="ECO:0007669"/>
    <property type="project" value="UniProtKB-SubCell"/>
</dbReference>
<evidence type="ECO:0000256" key="3">
    <source>
        <dbReference type="ARBA" id="ARBA00022989"/>
    </source>
</evidence>
<comment type="similarity">
    <text evidence="5">Belongs to the SAT4 family.</text>
</comment>